<dbReference type="PANTHER" id="PTHR43081">
    <property type="entry name" value="ADENYLATE CYCLASE, TERMINAL-DIFFERENTIATION SPECIFIC-RELATED"/>
    <property type="match status" value="1"/>
</dbReference>
<dbReference type="GO" id="GO:0009190">
    <property type="term" value="P:cyclic nucleotide biosynthetic process"/>
    <property type="evidence" value="ECO:0007669"/>
    <property type="project" value="InterPro"/>
</dbReference>
<evidence type="ECO:0000313" key="6">
    <source>
        <dbReference type="Proteomes" id="UP001054857"/>
    </source>
</evidence>
<name>A0AAD3DSB4_9CHLO</name>
<sequence length="1677" mass="173594">MEEQQLSFMSSLRLICLTLLAVFSVCNAATLVATPKRGLLQSTQNNSLICAECILNELTSSNTTLAPLVLTNSSQYELWVERLGALLRSDQQCVAARSNGSESLVLSWAQYPSWVNGAFTEWVWHLKNSTDTAEYYTRVLFEGPEAMPELTELNSSAAMRSYAVDHNAEAVVYSADLSGLSTSYVVAQRNIADYTENVCLDKRNPRGPLHPRTYMLLFYRPDALAALRTALGSSTSVAAAPPDDWEGLLALLQAHAAAVQSSSTSGLPKYGMCVTTEPSCGRLGDVATAIAASVVQSSGTHQGYVFDLTSSSENSATPLVNGTGWRYAYDMLRQLLKYNAPDYVPGSSDTTSSNNYSGKNNTITPGSNCHSVSPEFTSGECLLTLEWDVALLSMTSAVLQKPGALGVAPLPGSRVVVSASTTTTTSGTSSSTATTTTSSSLVPCNRTTCSVSANHDLLFLTAAGQQGAALAAARDAAAACGTSERVRLEAAAVAAVAGAASVTGATVVNRAPYSALFDYYVYINYDVIAMYGLSEPMSRMQLNVASRITKERQARQDAMDAIRRAVLAASSSSSSSSSASIDAVTFTSTPWWSALGDYAGVKSLGSSSYSDKTLSTAVAGALAPYIAFGFDATTTASYFRALWHAVHSPNGAPDIASPAMINWFKWGINRAALLLLPPNAASSEEVAAQLARVFELVNEAHTPATVRATYEESIDVAQTSLVLSPPPSLSSSKKSALSSGAMAGVIIAALVGIVLATMLAVVLVRQRNRHRDLLGRVRAPRAGPDTTLLITDIQSSTTLWEALPVSVMDAALKLHHTTIRRMLAEYDGYETGTEGDSFIVAFADPSSAVAFAVATQEALVLLEWPQQLLTHPEAMPVLVDPLEGEVEHEAGVPGAGGSGFRGAVGSGSIRRTNPAGEDSLASRIASFISSRVRVAAASSTPRRGSATPVTPPPSTPYTPRSGVSSVAIFSAYEDASVCNGVEGSVVVNFGNSQGSVTRARGPPPPPRAERVRWGPPSTVEMAANPASESASGENALFLVASSETKGPVQESTIQLPPASEPVVVPAAVVNDGRISPLVTAAARLHTLLGGGGGGGGNAGSGGGASSAAASGGGGITQRGGGGGGGGGGALKKALIAGHERSPRASTDCNSPIIPPGSASSNGDGLLGSADRWGLALQAVFPTLPANDMPSVVLKGAALKSPRVLIPSSARLGVVAYRGLRVRMGIHTGLDDSACIGFNKVASAFKYHGAFAEAAKATESTAPGGLVVLSSAAFVRLRNTMGGSGEDKLAWQRRSSRRRRGPEPLVVYGGHHLLPEAKKPPPSARRASATGLPPLPPGGLAPGGDVAKSPPSSLLPPPPPAAAATAVQPEGPTAAATEDAAADGLALYAAVPASLVCRLALSPPLVSERVVQLGSLAAPVGTVTVAFMYVVGASTLLTDIPGPAARALEQFQRLACGLLGAAGGYLVEGEEGLLLAAFGAPRAGVEWALDCVAGLKKLHWEDELLSHWLCEEVLSVGVAGTAVEGLEPGNDDSLPPISSRTLGRSLSRMPSMARLGARAATQKVQERGLRIKVGLDCGRASHTLTESSGRLSYRGKVMNRASRVAGKAAAGQVLCTDAVWKGCMRPLLKPSGSISSQYQADEDEDEDDALSNLVGMSLGKVALKGVTLPVELIQCMRG</sequence>
<feature type="region of interest" description="Disordered" evidence="1">
    <location>
        <begin position="994"/>
        <end position="1013"/>
    </location>
</feature>
<dbReference type="PANTHER" id="PTHR43081:SF1">
    <property type="entry name" value="ADENYLATE CYCLASE, TERMINAL-DIFFERENTIATION SPECIFIC"/>
    <property type="match status" value="1"/>
</dbReference>
<evidence type="ECO:0000259" key="4">
    <source>
        <dbReference type="PROSITE" id="PS50125"/>
    </source>
</evidence>
<dbReference type="InterPro" id="IPR029787">
    <property type="entry name" value="Nucleotide_cyclase"/>
</dbReference>
<feature type="domain" description="Guanylate cyclase" evidence="4">
    <location>
        <begin position="787"/>
        <end position="845"/>
    </location>
</feature>
<gene>
    <name evidence="5" type="ORF">Agub_g8835</name>
</gene>
<dbReference type="Pfam" id="PF00211">
    <property type="entry name" value="Guanylate_cyc"/>
    <property type="match status" value="1"/>
</dbReference>
<keyword evidence="3" id="KW-0732">Signal</keyword>
<comment type="caution">
    <text evidence="5">The sequence shown here is derived from an EMBL/GenBank/DDBJ whole genome shotgun (WGS) entry which is preliminary data.</text>
</comment>
<feature type="region of interest" description="Disordered" evidence="1">
    <location>
        <begin position="421"/>
        <end position="440"/>
    </location>
</feature>
<feature type="signal peptide" evidence="3">
    <location>
        <begin position="1"/>
        <end position="28"/>
    </location>
</feature>
<evidence type="ECO:0000256" key="1">
    <source>
        <dbReference type="SAM" id="MobiDB-lite"/>
    </source>
</evidence>
<reference evidence="5 6" key="1">
    <citation type="journal article" date="2021" name="Sci. Rep.">
        <title>Genome sequencing of the multicellular alga Astrephomene provides insights into convergent evolution of germ-soma differentiation.</title>
        <authorList>
            <person name="Yamashita S."/>
            <person name="Yamamoto K."/>
            <person name="Matsuzaki R."/>
            <person name="Suzuki S."/>
            <person name="Yamaguchi H."/>
            <person name="Hirooka S."/>
            <person name="Minakuchi Y."/>
            <person name="Miyagishima S."/>
            <person name="Kawachi M."/>
            <person name="Toyoda A."/>
            <person name="Nozaki H."/>
        </authorList>
    </citation>
    <scope>NUCLEOTIDE SEQUENCE [LARGE SCALE GENOMIC DNA]</scope>
    <source>
        <strain evidence="5 6">NIES-4017</strain>
    </source>
</reference>
<feature type="region of interest" description="Disordered" evidence="1">
    <location>
        <begin position="1284"/>
        <end position="1373"/>
    </location>
</feature>
<dbReference type="GO" id="GO:0035556">
    <property type="term" value="P:intracellular signal transduction"/>
    <property type="evidence" value="ECO:0007669"/>
    <property type="project" value="InterPro"/>
</dbReference>
<feature type="region of interest" description="Disordered" evidence="1">
    <location>
        <begin position="937"/>
        <end position="959"/>
    </location>
</feature>
<dbReference type="Proteomes" id="UP001054857">
    <property type="component" value="Unassembled WGS sequence"/>
</dbReference>
<evidence type="ECO:0000256" key="2">
    <source>
        <dbReference type="SAM" id="Phobius"/>
    </source>
</evidence>
<dbReference type="InterPro" id="IPR001054">
    <property type="entry name" value="A/G_cyclase"/>
</dbReference>
<accession>A0AAD3DSB4</accession>
<dbReference type="EMBL" id="BMAR01000017">
    <property type="protein sequence ID" value="GFR47145.1"/>
    <property type="molecule type" value="Genomic_DNA"/>
</dbReference>
<keyword evidence="2" id="KW-0472">Membrane</keyword>
<feature type="chain" id="PRO_5042026334" description="Guanylate cyclase domain-containing protein" evidence="3">
    <location>
        <begin position="29"/>
        <end position="1677"/>
    </location>
</feature>
<keyword evidence="2" id="KW-1133">Transmembrane helix</keyword>
<keyword evidence="6" id="KW-1185">Reference proteome</keyword>
<dbReference type="PROSITE" id="PS50125">
    <property type="entry name" value="GUANYLATE_CYCLASE_2"/>
    <property type="match status" value="1"/>
</dbReference>
<organism evidence="5 6">
    <name type="scientific">Astrephomene gubernaculifera</name>
    <dbReference type="NCBI Taxonomy" id="47775"/>
    <lineage>
        <taxon>Eukaryota</taxon>
        <taxon>Viridiplantae</taxon>
        <taxon>Chlorophyta</taxon>
        <taxon>core chlorophytes</taxon>
        <taxon>Chlorophyceae</taxon>
        <taxon>CS clade</taxon>
        <taxon>Chlamydomonadales</taxon>
        <taxon>Astrephomenaceae</taxon>
        <taxon>Astrephomene</taxon>
    </lineage>
</organism>
<dbReference type="Gene3D" id="3.30.70.1230">
    <property type="entry name" value="Nucleotide cyclase"/>
    <property type="match status" value="3"/>
</dbReference>
<dbReference type="InterPro" id="IPR050697">
    <property type="entry name" value="Adenylyl/Guanylyl_Cyclase_3/4"/>
</dbReference>
<protein>
    <recommendedName>
        <fullName evidence="4">Guanylate cyclase domain-containing protein</fullName>
    </recommendedName>
</protein>
<evidence type="ECO:0000256" key="3">
    <source>
        <dbReference type="SAM" id="SignalP"/>
    </source>
</evidence>
<keyword evidence="2" id="KW-0812">Transmembrane</keyword>
<evidence type="ECO:0000313" key="5">
    <source>
        <dbReference type="EMBL" id="GFR47145.1"/>
    </source>
</evidence>
<proteinExistence type="predicted"/>
<dbReference type="SUPFAM" id="SSF53850">
    <property type="entry name" value="Periplasmic binding protein-like II"/>
    <property type="match status" value="1"/>
</dbReference>
<dbReference type="Gene3D" id="3.40.190.10">
    <property type="entry name" value="Periplasmic binding protein-like II"/>
    <property type="match status" value="1"/>
</dbReference>
<feature type="region of interest" description="Disordered" evidence="1">
    <location>
        <begin position="1096"/>
        <end position="1128"/>
    </location>
</feature>
<feature type="transmembrane region" description="Helical" evidence="2">
    <location>
        <begin position="741"/>
        <end position="764"/>
    </location>
</feature>
<dbReference type="SUPFAM" id="SSF55073">
    <property type="entry name" value="Nucleotide cyclase"/>
    <property type="match status" value="2"/>
</dbReference>